<evidence type="ECO:0000313" key="1">
    <source>
        <dbReference type="EMBL" id="MFG6457862.1"/>
    </source>
</evidence>
<dbReference type="Proteomes" id="UP001606305">
    <property type="component" value="Unassembled WGS sequence"/>
</dbReference>
<comment type="caution">
    <text evidence="1">The sequence shown here is derived from an EMBL/GenBank/DDBJ whole genome shotgun (WGS) entry which is preliminary data.</text>
</comment>
<organism evidence="1 2">
    <name type="scientific">Pelomonas nitida</name>
    <dbReference type="NCBI Taxonomy" id="3299027"/>
    <lineage>
        <taxon>Bacteria</taxon>
        <taxon>Pseudomonadati</taxon>
        <taxon>Pseudomonadota</taxon>
        <taxon>Betaproteobacteria</taxon>
        <taxon>Burkholderiales</taxon>
        <taxon>Sphaerotilaceae</taxon>
        <taxon>Roseateles</taxon>
    </lineage>
</organism>
<name>A0ABW7G7N7_9BURK</name>
<keyword evidence="2" id="KW-1185">Reference proteome</keyword>
<sequence length="169" mass="17711">MKALSAALSTALGAPVQRPALLVELAFSPAKRWSSYSDLTWAGVNWAKEDVSLESLQVGALSLTGALRIGNGDGAMAALVRAQGVQDRSVRIWGYDAGATAAGDVVWLADGICGAAQIGADAVRIELRHPCEYTLSPRTFVTDGDFAPLLPAGTVLKINGQAYTLARRN</sequence>
<gene>
    <name evidence="1" type="ORF">ACG00X_13550</name>
</gene>
<dbReference type="RefSeq" id="WP_394488717.1">
    <property type="nucleotide sequence ID" value="NZ_JBIGIA010000009.1"/>
</dbReference>
<reference evidence="1 2" key="1">
    <citation type="submission" date="2024-09" db="EMBL/GenBank/DDBJ databases">
        <title>Novel species of the genus Pelomonas and Roseateles isolated from streams.</title>
        <authorList>
            <person name="Lu H."/>
        </authorList>
    </citation>
    <scope>NUCLEOTIDE SEQUENCE [LARGE SCALE GENOMIC DNA]</scope>
    <source>
        <strain evidence="1 2">BYS96W</strain>
    </source>
</reference>
<proteinExistence type="predicted"/>
<dbReference type="EMBL" id="JBIGIA010000009">
    <property type="protein sequence ID" value="MFG6457862.1"/>
    <property type="molecule type" value="Genomic_DNA"/>
</dbReference>
<protein>
    <recommendedName>
        <fullName evidence="3">Phage tail protein</fullName>
    </recommendedName>
</protein>
<evidence type="ECO:0008006" key="3">
    <source>
        <dbReference type="Google" id="ProtNLM"/>
    </source>
</evidence>
<evidence type="ECO:0000313" key="2">
    <source>
        <dbReference type="Proteomes" id="UP001606305"/>
    </source>
</evidence>
<accession>A0ABW7G7N7</accession>